<feature type="transmembrane region" description="Helical" evidence="9">
    <location>
        <begin position="356"/>
        <end position="373"/>
    </location>
</feature>
<keyword evidence="11" id="KW-1185">Reference proteome</keyword>
<keyword evidence="6 9" id="KW-1133">Transmembrane helix</keyword>
<keyword evidence="7 9" id="KW-0472">Membrane</keyword>
<dbReference type="PANTHER" id="PTHR30472">
    <property type="entry name" value="FERRIC ENTEROBACTIN TRANSPORT SYSTEM PERMEASE PROTEIN"/>
    <property type="match status" value="1"/>
</dbReference>
<dbReference type="Gene3D" id="1.10.3470.10">
    <property type="entry name" value="ABC transporter involved in vitamin B12 uptake, BtuC"/>
    <property type="match status" value="1"/>
</dbReference>
<reference evidence="10 11" key="1">
    <citation type="journal article" date="2023" name="Int. J. Syst. Evol. Microbiol.">
        <title>Arthrobacter mangrovi sp. nov., an actinobacterium isolated from the rhizosphere of a mangrove.</title>
        <authorList>
            <person name="Hamada M."/>
            <person name="Saitou S."/>
            <person name="Enomoto N."/>
            <person name="Nanri K."/>
            <person name="Hidaka K."/>
            <person name="Miura T."/>
            <person name="Tamura T."/>
        </authorList>
    </citation>
    <scope>NUCLEOTIDE SEQUENCE [LARGE SCALE GENOMIC DNA]</scope>
    <source>
        <strain evidence="10 11">NBRC 112813</strain>
    </source>
</reference>
<comment type="subcellular location">
    <subcellularLocation>
        <location evidence="1">Cell membrane</location>
        <topology evidence="1">Multi-pass membrane protein</topology>
    </subcellularLocation>
</comment>
<evidence type="ECO:0000256" key="1">
    <source>
        <dbReference type="ARBA" id="ARBA00004651"/>
    </source>
</evidence>
<name>A0ABQ5MZ05_9MICC</name>
<feature type="region of interest" description="Disordered" evidence="8">
    <location>
        <begin position="1"/>
        <end position="23"/>
    </location>
</feature>
<evidence type="ECO:0000256" key="8">
    <source>
        <dbReference type="SAM" id="MobiDB-lite"/>
    </source>
</evidence>
<dbReference type="PANTHER" id="PTHR30472:SF1">
    <property type="entry name" value="FE(3+) DICITRATE TRANSPORT SYSTEM PERMEASE PROTEIN FECC-RELATED"/>
    <property type="match status" value="1"/>
</dbReference>
<evidence type="ECO:0000256" key="4">
    <source>
        <dbReference type="ARBA" id="ARBA00022475"/>
    </source>
</evidence>
<evidence type="ECO:0000313" key="11">
    <source>
        <dbReference type="Proteomes" id="UP001209654"/>
    </source>
</evidence>
<feature type="transmembrane region" description="Helical" evidence="9">
    <location>
        <begin position="196"/>
        <end position="218"/>
    </location>
</feature>
<dbReference type="EMBL" id="BRVS01000028">
    <property type="protein sequence ID" value="GLB69222.1"/>
    <property type="molecule type" value="Genomic_DNA"/>
</dbReference>
<dbReference type="InterPro" id="IPR037294">
    <property type="entry name" value="ABC_BtuC-like"/>
</dbReference>
<evidence type="ECO:0000256" key="9">
    <source>
        <dbReference type="SAM" id="Phobius"/>
    </source>
</evidence>
<keyword evidence="3" id="KW-0813">Transport</keyword>
<comment type="caution">
    <text evidence="10">The sequence shown here is derived from an EMBL/GenBank/DDBJ whole genome shotgun (WGS) entry which is preliminary data.</text>
</comment>
<keyword evidence="4" id="KW-1003">Cell membrane</keyword>
<proteinExistence type="inferred from homology"/>
<feature type="transmembrane region" description="Helical" evidence="9">
    <location>
        <begin position="138"/>
        <end position="158"/>
    </location>
</feature>
<dbReference type="CDD" id="cd06550">
    <property type="entry name" value="TM_ABC_iron-siderophores_like"/>
    <property type="match status" value="1"/>
</dbReference>
<accession>A0ABQ5MZ05</accession>
<dbReference type="Proteomes" id="UP001209654">
    <property type="component" value="Unassembled WGS sequence"/>
</dbReference>
<feature type="transmembrane region" description="Helical" evidence="9">
    <location>
        <begin position="238"/>
        <end position="263"/>
    </location>
</feature>
<organism evidence="10 11">
    <name type="scientific">Arthrobacter mangrovi</name>
    <dbReference type="NCBI Taxonomy" id="2966350"/>
    <lineage>
        <taxon>Bacteria</taxon>
        <taxon>Bacillati</taxon>
        <taxon>Actinomycetota</taxon>
        <taxon>Actinomycetes</taxon>
        <taxon>Micrococcales</taxon>
        <taxon>Micrococcaceae</taxon>
        <taxon>Arthrobacter</taxon>
    </lineage>
</organism>
<evidence type="ECO:0000256" key="2">
    <source>
        <dbReference type="ARBA" id="ARBA00007935"/>
    </source>
</evidence>
<evidence type="ECO:0000256" key="6">
    <source>
        <dbReference type="ARBA" id="ARBA00022989"/>
    </source>
</evidence>
<comment type="similarity">
    <text evidence="2">Belongs to the binding-protein-dependent transport system permease family. FecCD subfamily.</text>
</comment>
<feature type="transmembrane region" description="Helical" evidence="9">
    <location>
        <begin position="55"/>
        <end position="75"/>
    </location>
</feature>
<dbReference type="SUPFAM" id="SSF81345">
    <property type="entry name" value="ABC transporter involved in vitamin B12 uptake, BtuC"/>
    <property type="match status" value="1"/>
</dbReference>
<feature type="transmembrane region" description="Helical" evidence="9">
    <location>
        <begin position="284"/>
        <end position="311"/>
    </location>
</feature>
<feature type="transmembrane region" description="Helical" evidence="9">
    <location>
        <begin position="323"/>
        <end position="344"/>
    </location>
</feature>
<dbReference type="Pfam" id="PF01032">
    <property type="entry name" value="FecCD"/>
    <property type="match status" value="1"/>
</dbReference>
<evidence type="ECO:0000313" key="10">
    <source>
        <dbReference type="EMBL" id="GLB69222.1"/>
    </source>
</evidence>
<dbReference type="InterPro" id="IPR000522">
    <property type="entry name" value="ABC_transptr_permease_BtuC"/>
</dbReference>
<evidence type="ECO:0000256" key="5">
    <source>
        <dbReference type="ARBA" id="ARBA00022692"/>
    </source>
</evidence>
<feature type="transmembrane region" description="Helical" evidence="9">
    <location>
        <begin position="164"/>
        <end position="184"/>
    </location>
</feature>
<evidence type="ECO:0000256" key="3">
    <source>
        <dbReference type="ARBA" id="ARBA00022448"/>
    </source>
</evidence>
<evidence type="ECO:0000256" key="7">
    <source>
        <dbReference type="ARBA" id="ARBA00023136"/>
    </source>
</evidence>
<gene>
    <name evidence="10" type="ORF">AHIS1636_36650</name>
</gene>
<protein>
    <submittedName>
        <fullName evidence="10">Iron ABC transporter permease</fullName>
    </submittedName>
</protein>
<sequence>MGAEAHLPVRAVPRPPADGAPDTHYPIAARGDEAGLLAPSTLAASRERAGIGRMVSGLVLALGVLALVCLASLAFGARQIPFETLVQALTNFDPANGDHAVVHARIPRTVTGLLVGAALGVAGTAMQGVARNPLADPGILGVNAGAALAVVTGIYLFGVAELTGYIWFAFAGAALAAAVVYGIAAIGREGATPIKLALAGAALTAGLSSLMNGVLVSSQDTLDAFRFWQIGSVGGRGWDAIGAVLPFIAAGLLLTLFTGRLLNNFALGDDVARGLGQRVGLSRAFTALGVVVLCGAATALAGPIAFVGLVIPHLVRSFTGPDYRWILPYALLLAPVLLLGADIVGRLVALPGEIQAGIMTAVIGAPVFIWIVRRRKTAGL</sequence>
<keyword evidence="5 9" id="KW-0812">Transmembrane</keyword>